<evidence type="ECO:0000313" key="2">
    <source>
        <dbReference type="EMBL" id="CUG52942.1"/>
    </source>
</evidence>
<dbReference type="AlphaFoldDB" id="A0A0S4J218"/>
<evidence type="ECO:0000313" key="3">
    <source>
        <dbReference type="Proteomes" id="UP000051952"/>
    </source>
</evidence>
<protein>
    <submittedName>
        <fullName evidence="2">Transmembrane protein, putative</fullName>
    </submittedName>
</protein>
<proteinExistence type="predicted"/>
<reference evidence="3" key="1">
    <citation type="submission" date="2015-09" db="EMBL/GenBank/DDBJ databases">
        <authorList>
            <consortium name="Pathogen Informatics"/>
        </authorList>
    </citation>
    <scope>NUCLEOTIDE SEQUENCE [LARGE SCALE GENOMIC DNA]</scope>
    <source>
        <strain evidence="3">Lake Konstanz</strain>
    </source>
</reference>
<evidence type="ECO:0000256" key="1">
    <source>
        <dbReference type="SAM" id="Phobius"/>
    </source>
</evidence>
<feature type="transmembrane region" description="Helical" evidence="1">
    <location>
        <begin position="67"/>
        <end position="86"/>
    </location>
</feature>
<organism evidence="2 3">
    <name type="scientific">Bodo saltans</name>
    <name type="common">Flagellated protozoan</name>
    <dbReference type="NCBI Taxonomy" id="75058"/>
    <lineage>
        <taxon>Eukaryota</taxon>
        <taxon>Discoba</taxon>
        <taxon>Euglenozoa</taxon>
        <taxon>Kinetoplastea</taxon>
        <taxon>Metakinetoplastina</taxon>
        <taxon>Eubodonida</taxon>
        <taxon>Bodonidae</taxon>
        <taxon>Bodo</taxon>
    </lineage>
</organism>
<keyword evidence="1 2" id="KW-0812">Transmembrane</keyword>
<sequence length="100" mass="11579">MVNNSSLAPKFCCWHPNKQTKKKTHHFVSPKKKNKKCDNDHTVNVICVDQAAVEHTLSITYLSPTRCISFIVCLFIYLFFPSPFIVRQQDVYSLESGYPR</sequence>
<keyword evidence="1" id="KW-0472">Membrane</keyword>
<dbReference type="Proteomes" id="UP000051952">
    <property type="component" value="Unassembled WGS sequence"/>
</dbReference>
<accession>A0A0S4J218</accession>
<dbReference type="EMBL" id="CYKH01000857">
    <property type="protein sequence ID" value="CUG52942.1"/>
    <property type="molecule type" value="Genomic_DNA"/>
</dbReference>
<keyword evidence="1" id="KW-1133">Transmembrane helix</keyword>
<name>A0A0S4J218_BODSA</name>
<keyword evidence="3" id="KW-1185">Reference proteome</keyword>
<gene>
    <name evidence="2" type="ORF">BSAL_80745</name>
</gene>
<dbReference type="VEuPathDB" id="TriTrypDB:BSAL_80745"/>